<dbReference type="GO" id="GO:0052855">
    <property type="term" value="F:ADP-dependent NAD(P)H-hydrate dehydratase activity"/>
    <property type="evidence" value="ECO:0007669"/>
    <property type="project" value="UniProtKB-UniRule"/>
</dbReference>
<reference evidence="21 22" key="1">
    <citation type="submission" date="2020-10" db="EMBL/GenBank/DDBJ databases">
        <title>Connecting structure to function with the recovery of over 1000 high-quality activated sludge metagenome-assembled genomes encoding full-length rRNA genes using long-read sequencing.</title>
        <authorList>
            <person name="Singleton C.M."/>
            <person name="Petriglieri F."/>
            <person name="Kristensen J.M."/>
            <person name="Kirkegaard R.H."/>
            <person name="Michaelsen T.Y."/>
            <person name="Andersen M.H."/>
            <person name="Karst S.M."/>
            <person name="Dueholm M.S."/>
            <person name="Nielsen P.H."/>
            <person name="Albertsen M."/>
        </authorList>
    </citation>
    <scope>NUCLEOTIDE SEQUENCE [LARGE SCALE GENOMIC DNA]</scope>
    <source>
        <strain evidence="21">AalE_18-Q3-R2-46_BAT3C.188</strain>
    </source>
</reference>
<dbReference type="AlphaFoldDB" id="A0A934X670"/>
<dbReference type="HAMAP" id="MF_01965">
    <property type="entry name" value="NADHX_dehydratase"/>
    <property type="match status" value="1"/>
</dbReference>
<dbReference type="CDD" id="cd01171">
    <property type="entry name" value="YXKO-related"/>
    <property type="match status" value="1"/>
</dbReference>
<dbReference type="Gene3D" id="3.40.50.10260">
    <property type="entry name" value="YjeF N-terminal domain"/>
    <property type="match status" value="1"/>
</dbReference>
<comment type="catalytic activity">
    <reaction evidence="16 17 18">
        <text>(6S)-NADPHX + ADP = AMP + phosphate + NADPH + H(+)</text>
        <dbReference type="Rhea" id="RHEA:32235"/>
        <dbReference type="ChEBI" id="CHEBI:15378"/>
        <dbReference type="ChEBI" id="CHEBI:43474"/>
        <dbReference type="ChEBI" id="CHEBI:57783"/>
        <dbReference type="ChEBI" id="CHEBI:64076"/>
        <dbReference type="ChEBI" id="CHEBI:456215"/>
        <dbReference type="ChEBI" id="CHEBI:456216"/>
        <dbReference type="EC" id="4.2.1.136"/>
    </reaction>
</comment>
<evidence type="ECO:0000256" key="13">
    <source>
        <dbReference type="ARBA" id="ARBA00023268"/>
    </source>
</evidence>
<keyword evidence="5 18" id="KW-0479">Metal-binding</keyword>
<feature type="binding site" evidence="17">
    <location>
        <position position="428"/>
    </location>
    <ligand>
        <name>AMP</name>
        <dbReference type="ChEBI" id="CHEBI:456215"/>
    </ligand>
</feature>
<evidence type="ECO:0000259" key="19">
    <source>
        <dbReference type="PROSITE" id="PS51383"/>
    </source>
</evidence>
<dbReference type="PROSITE" id="PS51383">
    <property type="entry name" value="YJEF_C_3"/>
    <property type="match status" value="1"/>
</dbReference>
<dbReference type="SUPFAM" id="SSF64153">
    <property type="entry name" value="YjeF N-terminal domain-like"/>
    <property type="match status" value="1"/>
</dbReference>
<keyword evidence="11 18" id="KW-0413">Isomerase</keyword>
<dbReference type="EC" id="4.2.1.136" evidence="17"/>
<dbReference type="PANTHER" id="PTHR12592:SF0">
    <property type="entry name" value="ATP-DEPENDENT (S)-NAD(P)H-HYDRATE DEHYDRATASE"/>
    <property type="match status" value="1"/>
</dbReference>
<feature type="binding site" evidence="17">
    <location>
        <position position="350"/>
    </location>
    <ligand>
        <name>(6S)-NADPHX</name>
        <dbReference type="ChEBI" id="CHEBI:64076"/>
    </ligand>
</feature>
<dbReference type="InterPro" id="IPR004443">
    <property type="entry name" value="YjeF_N_dom"/>
</dbReference>
<evidence type="ECO:0000256" key="3">
    <source>
        <dbReference type="ARBA" id="ARBA00006001"/>
    </source>
</evidence>
<evidence type="ECO:0000256" key="14">
    <source>
        <dbReference type="ARBA" id="ARBA00025153"/>
    </source>
</evidence>
<keyword evidence="9 18" id="KW-0630">Potassium</keyword>
<comment type="caution">
    <text evidence="21">The sequence shown here is derived from an EMBL/GenBank/DDBJ whole genome shotgun (WGS) entry which is preliminary data.</text>
</comment>
<evidence type="ECO:0000256" key="18">
    <source>
        <dbReference type="PIRNR" id="PIRNR017184"/>
    </source>
</evidence>
<accession>A0A934X670</accession>
<evidence type="ECO:0000313" key="21">
    <source>
        <dbReference type="EMBL" id="MBK6301080.1"/>
    </source>
</evidence>
<dbReference type="Pfam" id="PF03853">
    <property type="entry name" value="YjeF_N"/>
    <property type="match status" value="1"/>
</dbReference>
<evidence type="ECO:0000313" key="22">
    <source>
        <dbReference type="Proteomes" id="UP000718281"/>
    </source>
</evidence>
<dbReference type="PIRSF" id="PIRSF017184">
    <property type="entry name" value="Nnr"/>
    <property type="match status" value="1"/>
</dbReference>
<feature type="binding site" evidence="17">
    <location>
        <position position="303"/>
    </location>
    <ligand>
        <name>(6S)-NADPHX</name>
        <dbReference type="ChEBI" id="CHEBI:64076"/>
    </ligand>
</feature>
<feature type="binding site" evidence="17">
    <location>
        <begin position="396"/>
        <end position="400"/>
    </location>
    <ligand>
        <name>AMP</name>
        <dbReference type="ChEBI" id="CHEBI:456215"/>
    </ligand>
</feature>
<dbReference type="PROSITE" id="PS51385">
    <property type="entry name" value="YJEF_N"/>
    <property type="match status" value="1"/>
</dbReference>
<feature type="binding site" evidence="17">
    <location>
        <position position="253"/>
    </location>
    <ligand>
        <name>(6S)-NADPHX</name>
        <dbReference type="ChEBI" id="CHEBI:64076"/>
    </ligand>
</feature>
<evidence type="ECO:0000256" key="9">
    <source>
        <dbReference type="ARBA" id="ARBA00022958"/>
    </source>
</evidence>
<feature type="domain" description="YjeF N-terminal" evidence="20">
    <location>
        <begin position="10"/>
        <end position="211"/>
    </location>
</feature>
<dbReference type="GO" id="GO:0110051">
    <property type="term" value="P:metabolite repair"/>
    <property type="evidence" value="ECO:0007669"/>
    <property type="project" value="TreeGrafter"/>
</dbReference>
<dbReference type="Pfam" id="PF01256">
    <property type="entry name" value="Carb_kinase"/>
    <property type="match status" value="1"/>
</dbReference>
<evidence type="ECO:0000256" key="8">
    <source>
        <dbReference type="ARBA" id="ARBA00022857"/>
    </source>
</evidence>
<dbReference type="InterPro" id="IPR017953">
    <property type="entry name" value="Carbohydrate_kinase_pred_CS"/>
</dbReference>
<dbReference type="InterPro" id="IPR030677">
    <property type="entry name" value="Nnr"/>
</dbReference>
<evidence type="ECO:0000256" key="2">
    <source>
        <dbReference type="ARBA" id="ARBA00000909"/>
    </source>
</evidence>
<keyword evidence="12 17" id="KW-0456">Lyase</keyword>
<dbReference type="Proteomes" id="UP000718281">
    <property type="component" value="Unassembled WGS sequence"/>
</dbReference>
<evidence type="ECO:0000256" key="4">
    <source>
        <dbReference type="ARBA" id="ARBA00009524"/>
    </source>
</evidence>
<dbReference type="InterPro" id="IPR000631">
    <property type="entry name" value="CARKD"/>
</dbReference>
<dbReference type="GO" id="GO:0046872">
    <property type="term" value="F:metal ion binding"/>
    <property type="evidence" value="ECO:0007669"/>
    <property type="project" value="UniProtKB-UniRule"/>
</dbReference>
<keyword evidence="7 17" id="KW-0067">ATP-binding</keyword>
<dbReference type="PROSITE" id="PS01050">
    <property type="entry name" value="YJEF_C_2"/>
    <property type="match status" value="1"/>
</dbReference>
<comment type="catalytic activity">
    <reaction evidence="15 17 18">
        <text>(6S)-NADHX + ADP = AMP + phosphate + NADH + H(+)</text>
        <dbReference type="Rhea" id="RHEA:32223"/>
        <dbReference type="ChEBI" id="CHEBI:15378"/>
        <dbReference type="ChEBI" id="CHEBI:43474"/>
        <dbReference type="ChEBI" id="CHEBI:57945"/>
        <dbReference type="ChEBI" id="CHEBI:64074"/>
        <dbReference type="ChEBI" id="CHEBI:456215"/>
        <dbReference type="ChEBI" id="CHEBI:456216"/>
        <dbReference type="EC" id="4.2.1.136"/>
    </reaction>
</comment>
<dbReference type="Gene3D" id="3.40.1190.20">
    <property type="match status" value="1"/>
</dbReference>
<evidence type="ECO:0000256" key="6">
    <source>
        <dbReference type="ARBA" id="ARBA00022741"/>
    </source>
</evidence>
<feature type="domain" description="YjeF C-terminal" evidence="19">
    <location>
        <begin position="218"/>
        <end position="485"/>
    </location>
</feature>
<organism evidence="21 22">
    <name type="scientific">Candidatus Phosphoribacter hodrii</name>
    <dbReference type="NCBI Taxonomy" id="2953743"/>
    <lineage>
        <taxon>Bacteria</taxon>
        <taxon>Bacillati</taxon>
        <taxon>Actinomycetota</taxon>
        <taxon>Actinomycetes</taxon>
        <taxon>Micrococcales</taxon>
        <taxon>Dermatophilaceae</taxon>
        <taxon>Candidatus Phosphoribacter</taxon>
    </lineage>
</organism>
<dbReference type="InterPro" id="IPR036652">
    <property type="entry name" value="YjeF_N_dom_sf"/>
</dbReference>
<gene>
    <name evidence="17" type="primary">nnrD</name>
    <name evidence="21" type="ORF">IPF40_08500</name>
</gene>
<comment type="similarity">
    <text evidence="17">Belongs to the NnrD/CARKD family.</text>
</comment>
<dbReference type="SUPFAM" id="SSF53613">
    <property type="entry name" value="Ribokinase-like"/>
    <property type="match status" value="1"/>
</dbReference>
<dbReference type="GO" id="GO:0046496">
    <property type="term" value="P:nicotinamide nucleotide metabolic process"/>
    <property type="evidence" value="ECO:0007669"/>
    <property type="project" value="UniProtKB-UniRule"/>
</dbReference>
<comment type="function">
    <text evidence="14 18">Bifunctional enzyme that catalyzes the epimerization of the S- and R-forms of NAD(P)HX and the dehydration of the S-form of NAD(P)HX at the expense of ADP, which is converted to AMP. This allows the repair of both epimers of NAD(P)HX, a damaged form of NAD(P)H that is a result of enzymatic or heat-dependent hydration.</text>
</comment>
<keyword evidence="13" id="KW-0511">Multifunctional enzyme</keyword>
<comment type="similarity">
    <text evidence="3 18">In the N-terminal section; belongs to the NnrE/AIBP family.</text>
</comment>
<evidence type="ECO:0000256" key="15">
    <source>
        <dbReference type="ARBA" id="ARBA00048238"/>
    </source>
</evidence>
<evidence type="ECO:0000256" key="1">
    <source>
        <dbReference type="ARBA" id="ARBA00000013"/>
    </source>
</evidence>
<keyword evidence="10 17" id="KW-0520">NAD</keyword>
<keyword evidence="6 17" id="KW-0547">Nucleotide-binding</keyword>
<dbReference type="InterPro" id="IPR029056">
    <property type="entry name" value="Ribokinase-like"/>
</dbReference>
<keyword evidence="8 17" id="KW-0521">NADP</keyword>
<name>A0A934X670_9MICO</name>
<dbReference type="PANTHER" id="PTHR12592">
    <property type="entry name" value="ATP-DEPENDENT (S)-NAD(P)H-HYDRATE DEHYDRATASE FAMILY MEMBER"/>
    <property type="match status" value="1"/>
</dbReference>
<proteinExistence type="inferred from homology"/>
<evidence type="ECO:0000256" key="7">
    <source>
        <dbReference type="ARBA" id="ARBA00022840"/>
    </source>
</evidence>
<comment type="cofactor">
    <cofactor evidence="17">
        <name>Mg(2+)</name>
        <dbReference type="ChEBI" id="CHEBI:18420"/>
    </cofactor>
</comment>
<comment type="catalytic activity">
    <reaction evidence="1 18">
        <text>(6R)-NADHX = (6S)-NADHX</text>
        <dbReference type="Rhea" id="RHEA:32215"/>
        <dbReference type="ChEBI" id="CHEBI:64074"/>
        <dbReference type="ChEBI" id="CHEBI:64075"/>
        <dbReference type="EC" id="5.1.99.6"/>
    </reaction>
</comment>
<evidence type="ECO:0000256" key="16">
    <source>
        <dbReference type="ARBA" id="ARBA00049209"/>
    </source>
</evidence>
<comment type="catalytic activity">
    <reaction evidence="2 18">
        <text>(6R)-NADPHX = (6S)-NADPHX</text>
        <dbReference type="Rhea" id="RHEA:32227"/>
        <dbReference type="ChEBI" id="CHEBI:64076"/>
        <dbReference type="ChEBI" id="CHEBI:64077"/>
        <dbReference type="EC" id="5.1.99.6"/>
    </reaction>
</comment>
<evidence type="ECO:0000256" key="5">
    <source>
        <dbReference type="ARBA" id="ARBA00022723"/>
    </source>
</evidence>
<evidence type="ECO:0000256" key="11">
    <source>
        <dbReference type="ARBA" id="ARBA00023235"/>
    </source>
</evidence>
<comment type="cofactor">
    <cofactor evidence="18">
        <name>K(+)</name>
        <dbReference type="ChEBI" id="CHEBI:29103"/>
    </cofactor>
    <text evidence="18">Binds 1 potassium ion per subunit.</text>
</comment>
<comment type="similarity">
    <text evidence="4 18">In the C-terminal section; belongs to the NnrD/CARKD family.</text>
</comment>
<feature type="binding site" evidence="17">
    <location>
        <position position="429"/>
    </location>
    <ligand>
        <name>(6S)-NADPHX</name>
        <dbReference type="ChEBI" id="CHEBI:64076"/>
    </ligand>
</feature>
<comment type="function">
    <text evidence="17">Catalyzes the dehydration of the S-form of NAD(P)HX at the expense of ADP, which is converted to AMP. Together with NAD(P)HX epimerase, which catalyzes the epimerization of the S- and R-forms, the enzyme allows the repair of both epimers of NAD(P)HX, a damaged form of NAD(P)H that is a result of enzymatic or heat-dependent hydration.</text>
</comment>
<sequence>MIQAYAVADVRAVEAALMEHLPEGELMARAANGLAEVVRARLAERGGHRVVALVGGGNNGADALYAAALLAQAGFAVGAVCTAYGSVHQGGRDAALAAGVVVTGGDGPEWEALLAEADIVVDGITGIGGRPGLGVEAQGWVGAIPETAYVVAVDLPSGLDPAGLEGTAECVFADETVTFGVAKPCHLLPATEAAVGRLTVVDIGLDFAGCTPVVERLLGADVAAAWPVPTAASDKYSRGVVGVVAGSAAYPGAGVLCVLGALGTGPGMVRYLGPTSVAALVHGHAPEAVTATGRVQAWVLGSGVDPEDTDDEDQLRWIRQALDSDLPCVVDAGALALLGPRSAPTLITPHTGELARLLTRLAGAGEAEVTREDVLGRPIDHAQAAADALGAVVLLKGATTLVVSPTAAGRAIRSQADAPPWLATAGAGDVLAGILGTLVAAGLDLVNAASVGAFVHGVAADRANPGGPVRALAVARKVPGVVAAVLTA</sequence>
<dbReference type="EMBL" id="JADIXZ010000004">
    <property type="protein sequence ID" value="MBK6301080.1"/>
    <property type="molecule type" value="Genomic_DNA"/>
</dbReference>
<protein>
    <recommendedName>
        <fullName evidence="17">ADP-dependent (S)-NAD(P)H-hydrate dehydratase</fullName>
        <ecNumber evidence="17">4.2.1.136</ecNumber>
    </recommendedName>
    <alternativeName>
        <fullName evidence="17">ADP-dependent NAD(P)HX dehydratase</fullName>
    </alternativeName>
</protein>
<evidence type="ECO:0000256" key="10">
    <source>
        <dbReference type="ARBA" id="ARBA00023027"/>
    </source>
</evidence>
<evidence type="ECO:0000259" key="20">
    <source>
        <dbReference type="PROSITE" id="PS51385"/>
    </source>
</evidence>
<evidence type="ECO:0000256" key="12">
    <source>
        <dbReference type="ARBA" id="ARBA00023239"/>
    </source>
</evidence>
<evidence type="ECO:0000256" key="17">
    <source>
        <dbReference type="HAMAP-Rule" id="MF_01965"/>
    </source>
</evidence>
<comment type="subunit">
    <text evidence="17">Homotetramer.</text>
</comment>
<dbReference type="GO" id="GO:0052856">
    <property type="term" value="F:NAD(P)HX epimerase activity"/>
    <property type="evidence" value="ECO:0007669"/>
    <property type="project" value="UniProtKB-EC"/>
</dbReference>
<dbReference type="GO" id="GO:0005524">
    <property type="term" value="F:ATP binding"/>
    <property type="evidence" value="ECO:0007669"/>
    <property type="project" value="UniProtKB-UniRule"/>
</dbReference>